<reference evidence="2 3" key="1">
    <citation type="submission" date="2013-08" db="EMBL/GenBank/DDBJ databases">
        <authorList>
            <person name="Weinstock G."/>
            <person name="Sodergren E."/>
            <person name="Wylie T."/>
            <person name="Fulton L."/>
            <person name="Fulton R."/>
            <person name="Fronick C."/>
            <person name="O'Laughlin M."/>
            <person name="Godfrey J."/>
            <person name="Miner T."/>
            <person name="Herter B."/>
            <person name="Appelbaum E."/>
            <person name="Cordes M."/>
            <person name="Lek S."/>
            <person name="Wollam A."/>
            <person name="Pepin K.H."/>
            <person name="Palsikar V.B."/>
            <person name="Mitreva M."/>
            <person name="Wilson R.K."/>
        </authorList>
    </citation>
    <scope>NUCLEOTIDE SEQUENCE [LARGE SCALE GENOMIC DNA]</scope>
    <source>
        <strain evidence="2 3">ATCC 700332</strain>
    </source>
</reference>
<organism evidence="2 3">
    <name type="scientific">Treponema lecithinolyticum ATCC 700332</name>
    <dbReference type="NCBI Taxonomy" id="1321815"/>
    <lineage>
        <taxon>Bacteria</taxon>
        <taxon>Pseudomonadati</taxon>
        <taxon>Spirochaetota</taxon>
        <taxon>Spirochaetia</taxon>
        <taxon>Spirochaetales</taxon>
        <taxon>Treponemataceae</taxon>
        <taxon>Treponema</taxon>
    </lineage>
</organism>
<dbReference type="Proteomes" id="UP000016649">
    <property type="component" value="Unassembled WGS sequence"/>
</dbReference>
<evidence type="ECO:0000313" key="3">
    <source>
        <dbReference type="Proteomes" id="UP000016649"/>
    </source>
</evidence>
<feature type="transmembrane region" description="Helical" evidence="1">
    <location>
        <begin position="190"/>
        <end position="210"/>
    </location>
</feature>
<feature type="transmembrane region" description="Helical" evidence="1">
    <location>
        <begin position="38"/>
        <end position="56"/>
    </location>
</feature>
<keyword evidence="1" id="KW-1133">Transmembrane helix</keyword>
<gene>
    <name evidence="2" type="ORF">HMPREF9193_00774</name>
</gene>
<feature type="transmembrane region" description="Helical" evidence="1">
    <location>
        <begin position="163"/>
        <end position="183"/>
    </location>
</feature>
<dbReference type="RefSeq" id="WP_021686993.1">
    <property type="nucleotide sequence ID" value="NZ_KI260564.1"/>
</dbReference>
<name>A0ABN0P007_TRELE</name>
<feature type="transmembrane region" description="Helical" evidence="1">
    <location>
        <begin position="92"/>
        <end position="111"/>
    </location>
</feature>
<dbReference type="EMBL" id="AWVH01000023">
    <property type="protein sequence ID" value="ERJ93680.1"/>
    <property type="molecule type" value="Genomic_DNA"/>
</dbReference>
<feature type="transmembrane region" description="Helical" evidence="1">
    <location>
        <begin position="12"/>
        <end position="32"/>
    </location>
</feature>
<evidence type="ECO:0000256" key="1">
    <source>
        <dbReference type="SAM" id="Phobius"/>
    </source>
</evidence>
<evidence type="ECO:0000313" key="2">
    <source>
        <dbReference type="EMBL" id="ERJ93680.1"/>
    </source>
</evidence>
<proteinExistence type="predicted"/>
<sequence length="283" mass="31781">MNSFQDRMTAVKMPHFAVWLCAAIVITVVSFLTSYFPIWANIPVNVILPFLVLIYLKTVFFEKLKLSTLIILRTAIVAAVFIDYFANIGGLWFVYVVLAFLIINILEATFTDLKYKKYFNFVTGLVLAASVLALAPSWINLSGKSFAFSYIYEANNSAPTAQYAFWGTVCWIIAYTIWNWIFVTDEFSPSIAYLHFAILGMPLLGCIITRNPGLWLVFRANSLTCGGILQISCKQFFEEKLKTEKMTAFVKASQKTGVQAVLMIINLALLAVPCAFAIMSKLN</sequence>
<feature type="transmembrane region" description="Helical" evidence="1">
    <location>
        <begin position="258"/>
        <end position="279"/>
    </location>
</feature>
<accession>A0ABN0P007</accession>
<keyword evidence="3" id="KW-1185">Reference proteome</keyword>
<comment type="caution">
    <text evidence="2">The sequence shown here is derived from an EMBL/GenBank/DDBJ whole genome shotgun (WGS) entry which is preliminary data.</text>
</comment>
<feature type="transmembrane region" description="Helical" evidence="1">
    <location>
        <begin position="118"/>
        <end position="139"/>
    </location>
</feature>
<protein>
    <submittedName>
        <fullName evidence="2">Uncharacterized protein</fullName>
    </submittedName>
</protein>
<keyword evidence="1" id="KW-0472">Membrane</keyword>
<keyword evidence="1" id="KW-0812">Transmembrane</keyword>